<dbReference type="InParanoid" id="A2DZY2"/>
<reference evidence="1" key="2">
    <citation type="journal article" date="2007" name="Science">
        <title>Draft genome sequence of the sexually transmitted pathogen Trichomonas vaginalis.</title>
        <authorList>
            <person name="Carlton J.M."/>
            <person name="Hirt R.P."/>
            <person name="Silva J.C."/>
            <person name="Delcher A.L."/>
            <person name="Schatz M."/>
            <person name="Zhao Q."/>
            <person name="Wortman J.R."/>
            <person name="Bidwell S.L."/>
            <person name="Alsmark U.C.M."/>
            <person name="Besteiro S."/>
            <person name="Sicheritz-Ponten T."/>
            <person name="Noel C.J."/>
            <person name="Dacks J.B."/>
            <person name="Foster P.G."/>
            <person name="Simillion C."/>
            <person name="Van de Peer Y."/>
            <person name="Miranda-Saavedra D."/>
            <person name="Barton G.J."/>
            <person name="Westrop G.D."/>
            <person name="Mueller S."/>
            <person name="Dessi D."/>
            <person name="Fiori P.L."/>
            <person name="Ren Q."/>
            <person name="Paulsen I."/>
            <person name="Zhang H."/>
            <person name="Bastida-Corcuera F.D."/>
            <person name="Simoes-Barbosa A."/>
            <person name="Brown M.T."/>
            <person name="Hayes R.D."/>
            <person name="Mukherjee M."/>
            <person name="Okumura C.Y."/>
            <person name="Schneider R."/>
            <person name="Smith A.J."/>
            <person name="Vanacova S."/>
            <person name="Villalvazo M."/>
            <person name="Haas B.J."/>
            <person name="Pertea M."/>
            <person name="Feldblyum T.V."/>
            <person name="Utterback T.R."/>
            <person name="Shu C.L."/>
            <person name="Osoegawa K."/>
            <person name="de Jong P.J."/>
            <person name="Hrdy I."/>
            <person name="Horvathova L."/>
            <person name="Zubacova Z."/>
            <person name="Dolezal P."/>
            <person name="Malik S.B."/>
            <person name="Logsdon J.M. Jr."/>
            <person name="Henze K."/>
            <person name="Gupta A."/>
            <person name="Wang C.C."/>
            <person name="Dunne R.L."/>
            <person name="Upcroft J.A."/>
            <person name="Upcroft P."/>
            <person name="White O."/>
            <person name="Salzberg S.L."/>
            <person name="Tang P."/>
            <person name="Chiu C.-H."/>
            <person name="Lee Y.-S."/>
            <person name="Embley T.M."/>
            <person name="Coombs G.H."/>
            <person name="Mottram J.C."/>
            <person name="Tachezy J."/>
            <person name="Fraser-Liggett C.M."/>
            <person name="Johnson P.J."/>
        </authorList>
    </citation>
    <scope>NUCLEOTIDE SEQUENCE [LARGE SCALE GENOMIC DNA]</scope>
    <source>
        <strain evidence="1">G3</strain>
    </source>
</reference>
<dbReference type="SUPFAM" id="SSF52058">
    <property type="entry name" value="L domain-like"/>
    <property type="match status" value="2"/>
</dbReference>
<keyword evidence="2" id="KW-1185">Reference proteome</keyword>
<dbReference type="Proteomes" id="UP000001542">
    <property type="component" value="Unassembled WGS sequence"/>
</dbReference>
<dbReference type="RefSeq" id="XP_001326264.1">
    <property type="nucleotide sequence ID" value="XM_001326229.1"/>
</dbReference>
<evidence type="ECO:0000313" key="2">
    <source>
        <dbReference type="Proteomes" id="UP000001542"/>
    </source>
</evidence>
<gene>
    <name evidence="1" type="ORF">TVAG_478660</name>
</gene>
<proteinExistence type="predicted"/>
<evidence type="ECO:0000313" key="1">
    <source>
        <dbReference type="EMBL" id="EAY14041.1"/>
    </source>
</evidence>
<dbReference type="AlphaFoldDB" id="A2DZY2"/>
<sequence>MFYGNNIIQTVTLPASVDTIGQYAFAFSSIQTINLGSVTKIEENAFENCQQLSINSFHNDLSMAAYAFSGSGISSIIIKDCPKFLCCKCLKLSEVTILSTCTSIDEHAFAYCSQLTQIHFDQDISSLFIFAYSFYASGSFSVSLPNAQSIYVYDNAFALSKIQKFEVKCTFLSFHGKCFMQCPELTTVVIDSNSVSSDDSAILLFGNCMKLNSVTIKNMDKVGQSTFLNCVGLQTANLPQATIFEKNSFFNCKSLSTLTILESDIQVNEYAFSGCSLLTSFPFENTKSIGIGSFSFCSSLVVGESVPLFGAMSSFANCNSLTQITVTSKDNFPIYMFENCVGLTKVTFTDENTNVFGFMFAGCTSLEEVDLNKVTAIDNFAFQNTKLTNLDLKTVKTIGLKSFLNCGIQKITIRTDITQIDQTSFQGCSQLSQIIIEDGVTKFDMFGFEDSSPVTFTINNQNFNYNDNILMQGTNTILYYGKDDIKYTVPAEIEKIGKCAFCHSKITEITCDKEITFPYGFSGLKTLVTVTVTGVNTIPDYAFYNCINLETIEFPSTTKNIGNYAFCNCKKLENINLETAGDIGEHSFENCSSLTSIKCESSTIMAYAFYNCKSLKNVEFKSQYINLGMYSFSRTGIENITLPSGQFEDGVFSYAEKLQFLNYSGTDSLNIPSYMFEHTSLVGIYLKITRIGKFSFSFIKSLRLFVIIDECEVIDPESFYGSENVQFRFTSCIHPKFLLGNHELVDKDT</sequence>
<organism evidence="1 2">
    <name type="scientific">Trichomonas vaginalis (strain ATCC PRA-98 / G3)</name>
    <dbReference type="NCBI Taxonomy" id="412133"/>
    <lineage>
        <taxon>Eukaryota</taxon>
        <taxon>Metamonada</taxon>
        <taxon>Parabasalia</taxon>
        <taxon>Trichomonadida</taxon>
        <taxon>Trichomonadidae</taxon>
        <taxon>Trichomonas</taxon>
    </lineage>
</organism>
<dbReference type="Pfam" id="PF13306">
    <property type="entry name" value="LRR_5"/>
    <property type="match status" value="6"/>
</dbReference>
<dbReference type="InterPro" id="IPR053139">
    <property type="entry name" value="Surface_bspA-like"/>
</dbReference>
<protein>
    <submittedName>
        <fullName evidence="1">Surface antigen BspA-like</fullName>
    </submittedName>
</protein>
<accession>A2DZY2</accession>
<dbReference type="PANTHER" id="PTHR45661:SF3">
    <property type="entry name" value="IG-LIKE DOMAIN-CONTAINING PROTEIN"/>
    <property type="match status" value="1"/>
</dbReference>
<dbReference type="STRING" id="5722.A2DZY2"/>
<dbReference type="PANTHER" id="PTHR45661">
    <property type="entry name" value="SURFACE ANTIGEN"/>
    <property type="match status" value="1"/>
</dbReference>
<reference evidence="1" key="1">
    <citation type="submission" date="2006-10" db="EMBL/GenBank/DDBJ databases">
        <authorList>
            <person name="Amadeo P."/>
            <person name="Zhao Q."/>
            <person name="Wortman J."/>
            <person name="Fraser-Liggett C."/>
            <person name="Carlton J."/>
        </authorList>
    </citation>
    <scope>NUCLEOTIDE SEQUENCE</scope>
    <source>
        <strain evidence="1">G3</strain>
    </source>
</reference>
<dbReference type="EMBL" id="DS113276">
    <property type="protein sequence ID" value="EAY14041.1"/>
    <property type="molecule type" value="Genomic_DNA"/>
</dbReference>
<dbReference type="Gene3D" id="3.80.10.10">
    <property type="entry name" value="Ribonuclease Inhibitor"/>
    <property type="match status" value="4"/>
</dbReference>
<dbReference type="InterPro" id="IPR032675">
    <property type="entry name" value="LRR_dom_sf"/>
</dbReference>
<dbReference type="VEuPathDB" id="TrichDB:TVAGG3_0536210"/>
<dbReference type="InterPro" id="IPR026906">
    <property type="entry name" value="LRR_5"/>
</dbReference>
<dbReference type="KEGG" id="tva:4772029"/>
<dbReference type="VEuPathDB" id="TrichDB:TVAG_478660"/>
<name>A2DZY2_TRIV3</name>